<proteinExistence type="inferred from homology"/>
<dbReference type="GO" id="GO:0016987">
    <property type="term" value="F:sigma factor activity"/>
    <property type="evidence" value="ECO:0007669"/>
    <property type="project" value="UniProtKB-KW"/>
</dbReference>
<keyword evidence="4" id="KW-0804">Transcription</keyword>
<dbReference type="RefSeq" id="WP_117774918.1">
    <property type="nucleotide sequence ID" value="NZ_CAJUBB010000030.1"/>
</dbReference>
<dbReference type="InterPro" id="IPR014327">
    <property type="entry name" value="RNA_pol_sigma70_bacteroid"/>
</dbReference>
<dbReference type="PANTHER" id="PTHR43133">
    <property type="entry name" value="RNA POLYMERASE ECF-TYPE SIGMA FACTO"/>
    <property type="match status" value="1"/>
</dbReference>
<evidence type="ECO:0000256" key="4">
    <source>
        <dbReference type="ARBA" id="ARBA00023163"/>
    </source>
</evidence>
<dbReference type="Pfam" id="PF08281">
    <property type="entry name" value="Sigma70_r4_2"/>
    <property type="match status" value="1"/>
</dbReference>
<dbReference type="InterPro" id="IPR000792">
    <property type="entry name" value="Tscrpt_reg_LuxR_C"/>
</dbReference>
<dbReference type="AlphaFoldDB" id="A0A413IPJ1"/>
<dbReference type="PANTHER" id="PTHR43133:SF46">
    <property type="entry name" value="RNA POLYMERASE SIGMA-70 FACTOR ECF SUBFAMILY"/>
    <property type="match status" value="1"/>
</dbReference>
<dbReference type="GO" id="GO:0003677">
    <property type="term" value="F:DNA binding"/>
    <property type="evidence" value="ECO:0007669"/>
    <property type="project" value="InterPro"/>
</dbReference>
<protein>
    <submittedName>
        <fullName evidence="8">RNA polymerase sigma-70 factor</fullName>
    </submittedName>
</protein>
<sequence length="181" mass="21691">MNRNYCFTLINGTRLDFKQVFDQYFNSLVLFADRYLGEREESESLVQDAFLALWENRLEFPDELSVKAYLYSTVRNKALNVLKHRKIEQHYVNEILQDEDAELYYMRSVIEEETRRLIFTAIDSLPEHCRKVCLLNLEGMDNQEIADELQVSLNTVKFHKKNAYKLLRDKLKDQFYLLFLI</sequence>
<dbReference type="SUPFAM" id="SSF88946">
    <property type="entry name" value="Sigma2 domain of RNA polymerase sigma factors"/>
    <property type="match status" value="1"/>
</dbReference>
<dbReference type="Proteomes" id="UP000286063">
    <property type="component" value="Unassembled WGS sequence"/>
</dbReference>
<comment type="similarity">
    <text evidence="1">Belongs to the sigma-70 factor family. ECF subfamily.</text>
</comment>
<evidence type="ECO:0000313" key="8">
    <source>
        <dbReference type="EMBL" id="RGY18942.1"/>
    </source>
</evidence>
<evidence type="ECO:0000256" key="1">
    <source>
        <dbReference type="ARBA" id="ARBA00010641"/>
    </source>
</evidence>
<dbReference type="InterPro" id="IPR013249">
    <property type="entry name" value="RNA_pol_sigma70_r4_t2"/>
</dbReference>
<feature type="domain" description="HTH luxR-type" evidence="5">
    <location>
        <begin position="122"/>
        <end position="179"/>
    </location>
</feature>
<dbReference type="OrthoDB" id="9782991at2"/>
<dbReference type="NCBIfam" id="TIGR02937">
    <property type="entry name" value="sigma70-ECF"/>
    <property type="match status" value="1"/>
</dbReference>
<dbReference type="Pfam" id="PF04542">
    <property type="entry name" value="Sigma70_r2"/>
    <property type="match status" value="1"/>
</dbReference>
<dbReference type="STRING" id="1121130.GCA_000519105_02062"/>
<dbReference type="PRINTS" id="PR00038">
    <property type="entry name" value="HTHLUXR"/>
</dbReference>
<dbReference type="InterPro" id="IPR013324">
    <property type="entry name" value="RNA_pol_sigma_r3/r4-like"/>
</dbReference>
<accession>A0A413IPJ1</accession>
<reference evidence="9 10" key="1">
    <citation type="submission" date="2018-08" db="EMBL/GenBank/DDBJ databases">
        <title>A genome reference for cultivated species of the human gut microbiota.</title>
        <authorList>
            <person name="Zou Y."/>
            <person name="Xue W."/>
            <person name="Luo G."/>
        </authorList>
    </citation>
    <scope>NUCLEOTIDE SEQUENCE [LARGE SCALE GENOMIC DNA]</scope>
    <source>
        <strain evidence="7 9">AF14-49</strain>
        <strain evidence="8 10">OF02-7</strain>
    </source>
</reference>
<reference evidence="6" key="2">
    <citation type="journal article" date="2021" name="PeerJ">
        <title>Extensive microbial diversity within the chicken gut microbiome revealed by metagenomics and culture.</title>
        <authorList>
            <person name="Gilroy R."/>
            <person name="Ravi A."/>
            <person name="Getino M."/>
            <person name="Pursley I."/>
            <person name="Horton D.L."/>
            <person name="Alikhan N.F."/>
            <person name="Baker D."/>
            <person name="Gharbi K."/>
            <person name="Hall N."/>
            <person name="Watson M."/>
            <person name="Adriaenssens E.M."/>
            <person name="Foster-Nyarko E."/>
            <person name="Jarju S."/>
            <person name="Secka A."/>
            <person name="Antonio M."/>
            <person name="Oren A."/>
            <person name="Chaudhuri R.R."/>
            <person name="La Ragione R."/>
            <person name="Hildebrand F."/>
            <person name="Pallen M.J."/>
        </authorList>
    </citation>
    <scope>NUCLEOTIDE SEQUENCE</scope>
    <source>
        <strain evidence="6">6966</strain>
    </source>
</reference>
<dbReference type="SUPFAM" id="SSF88659">
    <property type="entry name" value="Sigma3 and sigma4 domains of RNA polymerase sigma factors"/>
    <property type="match status" value="1"/>
</dbReference>
<dbReference type="EMBL" id="DYVS01000064">
    <property type="protein sequence ID" value="HJF69764.1"/>
    <property type="molecule type" value="Genomic_DNA"/>
</dbReference>
<evidence type="ECO:0000313" key="7">
    <source>
        <dbReference type="EMBL" id="RGV33449.1"/>
    </source>
</evidence>
<evidence type="ECO:0000313" key="10">
    <source>
        <dbReference type="Proteomes" id="UP000286063"/>
    </source>
</evidence>
<dbReference type="InterPro" id="IPR007627">
    <property type="entry name" value="RNA_pol_sigma70_r2"/>
</dbReference>
<evidence type="ECO:0000256" key="2">
    <source>
        <dbReference type="ARBA" id="ARBA00023015"/>
    </source>
</evidence>
<reference evidence="6" key="3">
    <citation type="submission" date="2021-09" db="EMBL/GenBank/DDBJ databases">
        <authorList>
            <person name="Gilroy R."/>
        </authorList>
    </citation>
    <scope>NUCLEOTIDE SEQUENCE</scope>
    <source>
        <strain evidence="6">6966</strain>
    </source>
</reference>
<dbReference type="InterPro" id="IPR014284">
    <property type="entry name" value="RNA_pol_sigma-70_dom"/>
</dbReference>
<name>A0A413IPJ1_9BACT</name>
<dbReference type="GO" id="GO:0006352">
    <property type="term" value="P:DNA-templated transcription initiation"/>
    <property type="evidence" value="ECO:0007669"/>
    <property type="project" value="InterPro"/>
</dbReference>
<dbReference type="Gene3D" id="1.10.1740.10">
    <property type="match status" value="1"/>
</dbReference>
<evidence type="ECO:0000313" key="9">
    <source>
        <dbReference type="Proteomes" id="UP000283589"/>
    </source>
</evidence>
<dbReference type="EMBL" id="QRZA01000013">
    <property type="protein sequence ID" value="RGV33449.1"/>
    <property type="molecule type" value="Genomic_DNA"/>
</dbReference>
<dbReference type="InterPro" id="IPR036388">
    <property type="entry name" value="WH-like_DNA-bd_sf"/>
</dbReference>
<dbReference type="InterPro" id="IPR013325">
    <property type="entry name" value="RNA_pol_sigma_r2"/>
</dbReference>
<dbReference type="Gene3D" id="1.10.10.10">
    <property type="entry name" value="Winged helix-like DNA-binding domain superfamily/Winged helix DNA-binding domain"/>
    <property type="match status" value="1"/>
</dbReference>
<evidence type="ECO:0000313" key="6">
    <source>
        <dbReference type="EMBL" id="HJF69764.1"/>
    </source>
</evidence>
<comment type="caution">
    <text evidence="8">The sequence shown here is derived from an EMBL/GenBank/DDBJ whole genome shotgun (WGS) entry which is preliminary data.</text>
</comment>
<evidence type="ECO:0000256" key="3">
    <source>
        <dbReference type="ARBA" id="ARBA00023082"/>
    </source>
</evidence>
<dbReference type="EMBL" id="QSCR01000009">
    <property type="protein sequence ID" value="RGY18942.1"/>
    <property type="molecule type" value="Genomic_DNA"/>
</dbReference>
<keyword evidence="2" id="KW-0805">Transcription regulation</keyword>
<dbReference type="InterPro" id="IPR039425">
    <property type="entry name" value="RNA_pol_sigma-70-like"/>
</dbReference>
<dbReference type="SMART" id="SM00421">
    <property type="entry name" value="HTH_LUXR"/>
    <property type="match status" value="1"/>
</dbReference>
<dbReference type="Proteomes" id="UP000283589">
    <property type="component" value="Unassembled WGS sequence"/>
</dbReference>
<dbReference type="NCBIfam" id="TIGR02985">
    <property type="entry name" value="Sig70_bacteroi1"/>
    <property type="match status" value="1"/>
</dbReference>
<evidence type="ECO:0000259" key="5">
    <source>
        <dbReference type="SMART" id="SM00421"/>
    </source>
</evidence>
<organism evidence="8 10">
    <name type="scientific">Butyricimonas virosa</name>
    <dbReference type="NCBI Taxonomy" id="544645"/>
    <lineage>
        <taxon>Bacteria</taxon>
        <taxon>Pseudomonadati</taxon>
        <taxon>Bacteroidota</taxon>
        <taxon>Bacteroidia</taxon>
        <taxon>Bacteroidales</taxon>
        <taxon>Odoribacteraceae</taxon>
        <taxon>Butyricimonas</taxon>
    </lineage>
</organism>
<keyword evidence="3" id="KW-0731">Sigma factor</keyword>
<gene>
    <name evidence="7" type="ORF">DWW18_10930</name>
    <name evidence="8" type="ORF">DXA50_07505</name>
    <name evidence="6" type="ORF">K8V05_03310</name>
</gene>
<dbReference type="Proteomes" id="UP000742098">
    <property type="component" value="Unassembled WGS sequence"/>
</dbReference>